<evidence type="ECO:0000313" key="2">
    <source>
        <dbReference type="EMBL" id="KPJ49990.1"/>
    </source>
</evidence>
<dbReference type="InterPro" id="IPR000182">
    <property type="entry name" value="GNAT_dom"/>
</dbReference>
<dbReference type="EMBL" id="LIZT01000033">
    <property type="protein sequence ID" value="KPJ49990.1"/>
    <property type="molecule type" value="Genomic_DNA"/>
</dbReference>
<gene>
    <name evidence="2" type="ORF">AMJ40_04140</name>
</gene>
<dbReference type="GO" id="GO:0016747">
    <property type="term" value="F:acyltransferase activity, transferring groups other than amino-acyl groups"/>
    <property type="evidence" value="ECO:0007669"/>
    <property type="project" value="InterPro"/>
</dbReference>
<dbReference type="CDD" id="cd04301">
    <property type="entry name" value="NAT_SF"/>
    <property type="match status" value="1"/>
</dbReference>
<feature type="domain" description="N-acetyltransferase" evidence="1">
    <location>
        <begin position="11"/>
        <end position="195"/>
    </location>
</feature>
<accession>A0A0S7WIQ0</accession>
<dbReference type="Proteomes" id="UP000051124">
    <property type="component" value="Unassembled WGS sequence"/>
</dbReference>
<organism evidence="2 3">
    <name type="scientific">candidate division TA06 bacterium DG_26</name>
    <dbReference type="NCBI Taxonomy" id="1703771"/>
    <lineage>
        <taxon>Bacteria</taxon>
        <taxon>Bacteria division TA06</taxon>
    </lineage>
</organism>
<dbReference type="AlphaFoldDB" id="A0A0S7WIQ0"/>
<proteinExistence type="predicted"/>
<dbReference type="Gene3D" id="3.40.630.30">
    <property type="match status" value="1"/>
</dbReference>
<protein>
    <recommendedName>
        <fullName evidence="1">N-acetyltransferase domain-containing protein</fullName>
    </recommendedName>
</protein>
<evidence type="ECO:0000259" key="1">
    <source>
        <dbReference type="PROSITE" id="PS51186"/>
    </source>
</evidence>
<reference evidence="2 3" key="1">
    <citation type="journal article" date="2015" name="Microbiome">
        <title>Genomic resolution of linkages in carbon, nitrogen, and sulfur cycling among widespread estuary sediment bacteria.</title>
        <authorList>
            <person name="Baker B.J."/>
            <person name="Lazar C.S."/>
            <person name="Teske A.P."/>
            <person name="Dick G.J."/>
        </authorList>
    </citation>
    <scope>NUCLEOTIDE SEQUENCE [LARGE SCALE GENOMIC DNA]</scope>
    <source>
        <strain evidence="2">DG_26</strain>
    </source>
</reference>
<comment type="caution">
    <text evidence="2">The sequence shown here is derived from an EMBL/GenBank/DDBJ whole genome shotgun (WGS) entry which is preliminary data.</text>
</comment>
<name>A0A0S7WIQ0_UNCT6</name>
<dbReference type="InterPro" id="IPR016181">
    <property type="entry name" value="Acyl_CoA_acyltransferase"/>
</dbReference>
<evidence type="ECO:0000313" key="3">
    <source>
        <dbReference type="Proteomes" id="UP000051124"/>
    </source>
</evidence>
<dbReference type="SUPFAM" id="SSF55729">
    <property type="entry name" value="Acyl-CoA N-acyltransferases (Nat)"/>
    <property type="match status" value="1"/>
</dbReference>
<sequence length="198" mass="22905">MGRETLSEERLLFKPVTIDEWNDLEKLFAQMGPLSGCWCMYWRIRRSDFRKQFGKGNREALRRIIESGEVPGILAYVDGEPIGWCSIAPREAFPVLDRSRTLKRIDNKPVWSIVCFFVSKPFRQKGLSTILTNAAIEYAKKKGAEIIEAYPLIPQNSKNPSVEAYTGVVTMFERIGFKQVACRSRIRPIMRYYIESQK</sequence>
<dbReference type="PROSITE" id="PS51186">
    <property type="entry name" value="GNAT"/>
    <property type="match status" value="1"/>
</dbReference>
<dbReference type="Pfam" id="PF00583">
    <property type="entry name" value="Acetyltransf_1"/>
    <property type="match status" value="1"/>
</dbReference>